<keyword evidence="7" id="KW-0408">Iron</keyword>
<evidence type="ECO:0000256" key="8">
    <source>
        <dbReference type="ARBA" id="ARBA00023014"/>
    </source>
</evidence>
<evidence type="ECO:0000256" key="1">
    <source>
        <dbReference type="ARBA" id="ARBA00001966"/>
    </source>
</evidence>
<dbReference type="PANTHER" id="PTHR43286">
    <property type="entry name" value="ENDONUCLEASE III-LIKE PROTEIN 1"/>
    <property type="match status" value="1"/>
</dbReference>
<gene>
    <name evidence="13" type="ORF">KsCSTR_25210</name>
</gene>
<evidence type="ECO:0000256" key="9">
    <source>
        <dbReference type="ARBA" id="ARBA00023204"/>
    </source>
</evidence>
<evidence type="ECO:0000256" key="3">
    <source>
        <dbReference type="ARBA" id="ARBA00022485"/>
    </source>
</evidence>
<dbReference type="GO" id="GO:0006289">
    <property type="term" value="P:nucleotide-excision repair"/>
    <property type="evidence" value="ECO:0007669"/>
    <property type="project" value="TreeGrafter"/>
</dbReference>
<dbReference type="GO" id="GO:0140078">
    <property type="term" value="F:class I DNA-(apurinic or apyrimidinic site) endonuclease activity"/>
    <property type="evidence" value="ECO:0007669"/>
    <property type="project" value="UniProtKB-EC"/>
</dbReference>
<comment type="cofactor">
    <cofactor evidence="1">
        <name>[4Fe-4S] cluster</name>
        <dbReference type="ChEBI" id="CHEBI:49883"/>
    </cofactor>
</comment>
<dbReference type="CDD" id="cd00056">
    <property type="entry name" value="ENDO3c"/>
    <property type="match status" value="1"/>
</dbReference>
<dbReference type="GO" id="GO:0046872">
    <property type="term" value="F:metal ion binding"/>
    <property type="evidence" value="ECO:0007669"/>
    <property type="project" value="UniProtKB-KW"/>
</dbReference>
<dbReference type="EC" id="4.2.99.18" evidence="13"/>
<accession>A0A6G7GQM0</accession>
<dbReference type="GO" id="GO:0006285">
    <property type="term" value="P:base-excision repair, AP site formation"/>
    <property type="evidence" value="ECO:0007669"/>
    <property type="project" value="TreeGrafter"/>
</dbReference>
<dbReference type="Gene3D" id="1.10.1670.10">
    <property type="entry name" value="Helix-hairpin-Helix base-excision DNA repair enzymes (C-terminal)"/>
    <property type="match status" value="1"/>
</dbReference>
<keyword evidence="8" id="KW-0411">Iron-sulfur</keyword>
<dbReference type="AlphaFoldDB" id="A0A6G7GQM0"/>
<dbReference type="InterPro" id="IPR004035">
    <property type="entry name" value="Endouclease-III_FeS-bd_BS"/>
</dbReference>
<dbReference type="SMART" id="SM00525">
    <property type="entry name" value="FES"/>
    <property type="match status" value="1"/>
</dbReference>
<keyword evidence="9" id="KW-0234">DNA repair</keyword>
<dbReference type="InterPro" id="IPR023170">
    <property type="entry name" value="HhH_base_excis_C"/>
</dbReference>
<dbReference type="PANTHER" id="PTHR43286:SF1">
    <property type="entry name" value="ENDONUCLEASE III-LIKE PROTEIN 1"/>
    <property type="match status" value="1"/>
</dbReference>
<name>A0A6G7GQM0_KUEST</name>
<dbReference type="Pfam" id="PF00730">
    <property type="entry name" value="HhH-GPD"/>
    <property type="match status" value="1"/>
</dbReference>
<dbReference type="InterPro" id="IPR003651">
    <property type="entry name" value="Endonuclease3_FeS-loop_motif"/>
</dbReference>
<evidence type="ECO:0000256" key="2">
    <source>
        <dbReference type="ARBA" id="ARBA00008343"/>
    </source>
</evidence>
<dbReference type="GO" id="GO:0051539">
    <property type="term" value="F:4 iron, 4 sulfur cluster binding"/>
    <property type="evidence" value="ECO:0007669"/>
    <property type="project" value="UniProtKB-KW"/>
</dbReference>
<keyword evidence="4" id="KW-0479">Metal-binding</keyword>
<evidence type="ECO:0000313" key="13">
    <source>
        <dbReference type="EMBL" id="QII11900.1"/>
    </source>
</evidence>
<dbReference type="InterPro" id="IPR000445">
    <property type="entry name" value="HhH_motif"/>
</dbReference>
<keyword evidence="3" id="KW-0004">4Fe-4S</keyword>
<keyword evidence="5" id="KW-0227">DNA damage</keyword>
<evidence type="ECO:0000259" key="12">
    <source>
        <dbReference type="SMART" id="SM00478"/>
    </source>
</evidence>
<dbReference type="InterPro" id="IPR011257">
    <property type="entry name" value="DNA_glycosylase"/>
</dbReference>
<evidence type="ECO:0000256" key="10">
    <source>
        <dbReference type="ARBA" id="ARBA00023239"/>
    </source>
</evidence>
<proteinExistence type="inferred from homology"/>
<keyword evidence="11" id="KW-0326">Glycosidase</keyword>
<keyword evidence="6" id="KW-0378">Hydrolase</keyword>
<sequence>MHLFDIDIVLSKIKHKNKEFAEPAVTTISRKRTPFHVLISCLLSLRTKDQTTRAASERLFAIADNPEDMKKIPSQKLEKLIYPVGFYRRKAVTIQEICETLTKDYEGKVPDEIDELLKLNGVGRKTANLVVSLGYKKPGICVDVHVHRITNRWGYIKTKTPAETECALRKKLPAKYWLCINDLLVTYGQNICVPISPKCSLCPVNSYCKKAGVTRHR</sequence>
<protein>
    <submittedName>
        <fullName evidence="13">Putative DNA-(Apurinic or apyrimidinic site) lyase</fullName>
        <ecNumber evidence="13">4.2.99.18</ecNumber>
    </submittedName>
</protein>
<dbReference type="GO" id="GO:0003677">
    <property type="term" value="F:DNA binding"/>
    <property type="evidence" value="ECO:0007669"/>
    <property type="project" value="InterPro"/>
</dbReference>
<comment type="similarity">
    <text evidence="2">Belongs to the Nth/MutY family.</text>
</comment>
<dbReference type="Proteomes" id="UP000501926">
    <property type="component" value="Chromosome"/>
</dbReference>
<dbReference type="PROSITE" id="PS00764">
    <property type="entry name" value="ENDONUCLEASE_III_1"/>
    <property type="match status" value="1"/>
</dbReference>
<organism evidence="13 14">
    <name type="scientific">Kuenenia stuttgartiensis</name>
    <dbReference type="NCBI Taxonomy" id="174633"/>
    <lineage>
        <taxon>Bacteria</taxon>
        <taxon>Pseudomonadati</taxon>
        <taxon>Planctomycetota</taxon>
        <taxon>Candidatus Brocadiia</taxon>
        <taxon>Candidatus Brocadiales</taxon>
        <taxon>Candidatus Brocadiaceae</taxon>
        <taxon>Candidatus Kuenenia</taxon>
    </lineage>
</organism>
<dbReference type="Gene3D" id="1.10.340.30">
    <property type="entry name" value="Hypothetical protein, domain 2"/>
    <property type="match status" value="1"/>
</dbReference>
<evidence type="ECO:0000256" key="4">
    <source>
        <dbReference type="ARBA" id="ARBA00022723"/>
    </source>
</evidence>
<dbReference type="PIRSF" id="PIRSF001435">
    <property type="entry name" value="Nth"/>
    <property type="match status" value="1"/>
</dbReference>
<reference evidence="13 14" key="1">
    <citation type="submission" date="2020-02" db="EMBL/GenBank/DDBJ databases">
        <title>Newly sequenced genome of strain CSTR1 showed variability in Candidatus Kuenenia stuttgartiensis genomes.</title>
        <authorList>
            <person name="Ding C."/>
            <person name="Adrian L."/>
        </authorList>
    </citation>
    <scope>NUCLEOTIDE SEQUENCE [LARGE SCALE GENOMIC DNA]</scope>
    <source>
        <strain evidence="13 14">CSTR1</strain>
    </source>
</reference>
<dbReference type="InterPro" id="IPR003265">
    <property type="entry name" value="HhH-GPD_domain"/>
</dbReference>
<dbReference type="EMBL" id="CP049055">
    <property type="protein sequence ID" value="QII11900.1"/>
    <property type="molecule type" value="Genomic_DNA"/>
</dbReference>
<dbReference type="FunFam" id="1.10.340.30:FF:000001">
    <property type="entry name" value="Endonuclease III"/>
    <property type="match status" value="1"/>
</dbReference>
<evidence type="ECO:0000256" key="6">
    <source>
        <dbReference type="ARBA" id="ARBA00022801"/>
    </source>
</evidence>
<dbReference type="SUPFAM" id="SSF48150">
    <property type="entry name" value="DNA-glycosylase"/>
    <property type="match status" value="1"/>
</dbReference>
<evidence type="ECO:0000256" key="5">
    <source>
        <dbReference type="ARBA" id="ARBA00022763"/>
    </source>
</evidence>
<dbReference type="GO" id="GO:0000703">
    <property type="term" value="F:oxidized pyrimidine nucleobase lesion DNA N-glycosylase activity"/>
    <property type="evidence" value="ECO:0007669"/>
    <property type="project" value="TreeGrafter"/>
</dbReference>
<evidence type="ECO:0000256" key="11">
    <source>
        <dbReference type="ARBA" id="ARBA00023295"/>
    </source>
</evidence>
<dbReference type="Pfam" id="PF10576">
    <property type="entry name" value="EndIII_4Fe-2S"/>
    <property type="match status" value="1"/>
</dbReference>
<feature type="domain" description="HhH-GPD" evidence="12">
    <location>
        <begin position="43"/>
        <end position="190"/>
    </location>
</feature>
<evidence type="ECO:0000313" key="14">
    <source>
        <dbReference type="Proteomes" id="UP000501926"/>
    </source>
</evidence>
<keyword evidence="10 13" id="KW-0456">Lyase</keyword>
<evidence type="ECO:0000256" key="7">
    <source>
        <dbReference type="ARBA" id="ARBA00023004"/>
    </source>
</evidence>
<dbReference type="SMART" id="SM00478">
    <property type="entry name" value="ENDO3c"/>
    <property type="match status" value="1"/>
</dbReference>
<dbReference type="Pfam" id="PF00633">
    <property type="entry name" value="HHH"/>
    <property type="match status" value="1"/>
</dbReference>